<evidence type="ECO:0000256" key="12">
    <source>
        <dbReference type="RuleBase" id="RU004335"/>
    </source>
</evidence>
<keyword evidence="9" id="KW-0325">Glycoprotein</keyword>
<dbReference type="PANTHER" id="PTHR31044:SF140">
    <property type="entry name" value="EXPRESSED PROTEIN"/>
    <property type="match status" value="1"/>
</dbReference>
<dbReference type="SMART" id="SM00768">
    <property type="entry name" value="X8"/>
    <property type="match status" value="1"/>
</dbReference>
<name>A0AAN8V5K4_9MAGN</name>
<evidence type="ECO:0000256" key="13">
    <source>
        <dbReference type="SAM" id="SignalP"/>
    </source>
</evidence>
<keyword evidence="16" id="KW-1185">Reference proteome</keyword>
<dbReference type="Pfam" id="PF00332">
    <property type="entry name" value="Glyco_hydro_17"/>
    <property type="match status" value="1"/>
</dbReference>
<evidence type="ECO:0000313" key="15">
    <source>
        <dbReference type="EMBL" id="KAK6923137.1"/>
    </source>
</evidence>
<evidence type="ECO:0000256" key="8">
    <source>
        <dbReference type="ARBA" id="ARBA00023157"/>
    </source>
</evidence>
<evidence type="ECO:0000256" key="4">
    <source>
        <dbReference type="ARBA" id="ARBA00022622"/>
    </source>
</evidence>
<evidence type="ECO:0000313" key="16">
    <source>
        <dbReference type="Proteomes" id="UP001370490"/>
    </source>
</evidence>
<feature type="chain" id="PRO_5043005209" evidence="13">
    <location>
        <begin position="19"/>
        <end position="386"/>
    </location>
</feature>
<evidence type="ECO:0000256" key="6">
    <source>
        <dbReference type="ARBA" id="ARBA00022801"/>
    </source>
</evidence>
<evidence type="ECO:0000259" key="14">
    <source>
        <dbReference type="SMART" id="SM00768"/>
    </source>
</evidence>
<gene>
    <name evidence="15" type="ORF">RJ641_011441</name>
</gene>
<evidence type="ECO:0000256" key="3">
    <source>
        <dbReference type="ARBA" id="ARBA00022475"/>
    </source>
</evidence>
<reference evidence="15 16" key="1">
    <citation type="submission" date="2023-12" db="EMBL/GenBank/DDBJ databases">
        <title>A high-quality genome assembly for Dillenia turbinata (Dilleniales).</title>
        <authorList>
            <person name="Chanderbali A."/>
        </authorList>
    </citation>
    <scope>NUCLEOTIDE SEQUENCE [LARGE SCALE GENOMIC DNA]</scope>
    <source>
        <strain evidence="15">LSX21</strain>
        <tissue evidence="15">Leaf</tissue>
    </source>
</reference>
<dbReference type="GO" id="GO:0009506">
    <property type="term" value="C:plasmodesma"/>
    <property type="evidence" value="ECO:0007669"/>
    <property type="project" value="UniProtKB-ARBA"/>
</dbReference>
<keyword evidence="4" id="KW-0336">GPI-anchor</keyword>
<keyword evidence="6" id="KW-0378">Hydrolase</keyword>
<evidence type="ECO:0000256" key="2">
    <source>
        <dbReference type="ARBA" id="ARBA00008773"/>
    </source>
</evidence>
<keyword evidence="11" id="KW-0326">Glycosidase</keyword>
<comment type="caution">
    <text evidence="15">The sequence shown here is derived from an EMBL/GenBank/DDBJ whole genome shotgun (WGS) entry which is preliminary data.</text>
</comment>
<dbReference type="Proteomes" id="UP001370490">
    <property type="component" value="Unassembled WGS sequence"/>
</dbReference>
<dbReference type="GO" id="GO:0005975">
    <property type="term" value="P:carbohydrate metabolic process"/>
    <property type="evidence" value="ECO:0007669"/>
    <property type="project" value="InterPro"/>
</dbReference>
<evidence type="ECO:0000256" key="9">
    <source>
        <dbReference type="ARBA" id="ARBA00023180"/>
    </source>
</evidence>
<organism evidence="15 16">
    <name type="scientific">Dillenia turbinata</name>
    <dbReference type="NCBI Taxonomy" id="194707"/>
    <lineage>
        <taxon>Eukaryota</taxon>
        <taxon>Viridiplantae</taxon>
        <taxon>Streptophyta</taxon>
        <taxon>Embryophyta</taxon>
        <taxon>Tracheophyta</taxon>
        <taxon>Spermatophyta</taxon>
        <taxon>Magnoliopsida</taxon>
        <taxon>eudicotyledons</taxon>
        <taxon>Gunneridae</taxon>
        <taxon>Pentapetalae</taxon>
        <taxon>Dilleniales</taxon>
        <taxon>Dilleniaceae</taxon>
        <taxon>Dillenia</taxon>
    </lineage>
</organism>
<dbReference type="FunFam" id="1.20.58.1040:FF:000001">
    <property type="entry name" value="Glucan endo-1,3-beta-glucosidase 4"/>
    <property type="match status" value="1"/>
</dbReference>
<feature type="domain" description="X8" evidence="14">
    <location>
        <begin position="298"/>
        <end position="383"/>
    </location>
</feature>
<keyword evidence="7" id="KW-0472">Membrane</keyword>
<dbReference type="InterPro" id="IPR000490">
    <property type="entry name" value="Glyco_hydro_17"/>
</dbReference>
<keyword evidence="5 13" id="KW-0732">Signal</keyword>
<keyword evidence="8" id="KW-1015">Disulfide bond</keyword>
<dbReference type="Gene3D" id="3.20.20.80">
    <property type="entry name" value="Glycosidases"/>
    <property type="match status" value="1"/>
</dbReference>
<protein>
    <submittedName>
        <fullName evidence="15">X8 domain</fullName>
    </submittedName>
</protein>
<evidence type="ECO:0000256" key="1">
    <source>
        <dbReference type="ARBA" id="ARBA00004609"/>
    </source>
</evidence>
<keyword evidence="10" id="KW-0449">Lipoprotein</keyword>
<comment type="similarity">
    <text evidence="2 12">Belongs to the glycosyl hydrolase 17 family.</text>
</comment>
<dbReference type="InterPro" id="IPR012946">
    <property type="entry name" value="X8"/>
</dbReference>
<keyword evidence="3" id="KW-1003">Cell membrane</keyword>
<feature type="signal peptide" evidence="13">
    <location>
        <begin position="1"/>
        <end position="18"/>
    </location>
</feature>
<evidence type="ECO:0000256" key="11">
    <source>
        <dbReference type="ARBA" id="ARBA00023295"/>
    </source>
</evidence>
<dbReference type="Pfam" id="PF07983">
    <property type="entry name" value="X8"/>
    <property type="match status" value="1"/>
</dbReference>
<dbReference type="InterPro" id="IPR044788">
    <property type="entry name" value="X8_dom_prot"/>
</dbReference>
<dbReference type="Gene3D" id="1.20.58.1040">
    <property type="match status" value="1"/>
</dbReference>
<dbReference type="GO" id="GO:0004553">
    <property type="term" value="F:hydrolase activity, hydrolyzing O-glycosyl compounds"/>
    <property type="evidence" value="ECO:0007669"/>
    <property type="project" value="InterPro"/>
</dbReference>
<dbReference type="GO" id="GO:0098552">
    <property type="term" value="C:side of membrane"/>
    <property type="evidence" value="ECO:0007669"/>
    <property type="project" value="UniProtKB-KW"/>
</dbReference>
<accession>A0AAN8V5K4</accession>
<dbReference type="AlphaFoldDB" id="A0AAN8V5K4"/>
<dbReference type="GO" id="GO:0005886">
    <property type="term" value="C:plasma membrane"/>
    <property type="evidence" value="ECO:0007669"/>
    <property type="project" value="UniProtKB-SubCell"/>
</dbReference>
<dbReference type="EMBL" id="JBAMMX010000018">
    <property type="protein sequence ID" value="KAK6923137.1"/>
    <property type="molecule type" value="Genomic_DNA"/>
</dbReference>
<evidence type="ECO:0000256" key="5">
    <source>
        <dbReference type="ARBA" id="ARBA00022729"/>
    </source>
</evidence>
<dbReference type="PANTHER" id="PTHR31044">
    <property type="entry name" value="BETA-1,3 GLUCANASE"/>
    <property type="match status" value="1"/>
</dbReference>
<evidence type="ECO:0000256" key="10">
    <source>
        <dbReference type="ARBA" id="ARBA00023288"/>
    </source>
</evidence>
<sequence>MFWLFHFLILYLSATSGANPETVEFLTLYDSTSEGSGQNAAIAVSVSDGDLTEVSRSVLMAESWVRSIVLASFPATKITTIVVGNNVVCNNKDQEEGKLELVLLSLKNIYYSLKRWGLEKEIKPSSAFSFECFVSNSALNEALSVLHFLEDINSTISLNPPEYEPDLSHEAVKKLVSNHLRPVQDLGVFNLKRINVIVQSPIQTKPTKIRRLSMFDSSPVDVGYSIPAHVTKKPQPPLASFAPPPSISLTFGPPMPPIVVPAQPPFGLSMPPCSSPSPAADMSSPPPAESVGGIEKGLWCVAKPSVPVDTLQLAMDYACGVGGADCEDIRPHGSCFYPDTVVAHASYAFNSYWQKTKRNGGTCSFDGTAMIINADPSFQHCRFILS</sequence>
<evidence type="ECO:0000256" key="7">
    <source>
        <dbReference type="ARBA" id="ARBA00023136"/>
    </source>
</evidence>
<proteinExistence type="inferred from homology"/>
<comment type="subcellular location">
    <subcellularLocation>
        <location evidence="1">Cell membrane</location>
        <topology evidence="1">Lipid-anchor</topology>
        <topology evidence="1">GPI-anchor</topology>
    </subcellularLocation>
</comment>